<accession>A0A839ST48</accession>
<evidence type="ECO:0000256" key="1">
    <source>
        <dbReference type="ARBA" id="ARBA00004141"/>
    </source>
</evidence>
<protein>
    <recommendedName>
        <fullName evidence="9">Modulator of FtsH protease</fullName>
    </recommendedName>
</protein>
<keyword evidence="5 6" id="KW-0472">Membrane</keyword>
<dbReference type="AlphaFoldDB" id="A0A839ST48"/>
<reference evidence="7 8" key="1">
    <citation type="submission" date="2020-08" db="EMBL/GenBank/DDBJ databases">
        <title>Genomic Encyclopedia of Type Strains, Phase III (KMG-III): the genomes of soil and plant-associated and newly described type strains.</title>
        <authorList>
            <person name="Whitman W."/>
        </authorList>
    </citation>
    <scope>NUCLEOTIDE SEQUENCE [LARGE SCALE GENOMIC DNA]</scope>
    <source>
        <strain evidence="7 8">CECT 8803</strain>
    </source>
</reference>
<feature type="transmembrane region" description="Helical" evidence="6">
    <location>
        <begin position="214"/>
        <end position="236"/>
    </location>
</feature>
<feature type="transmembrane region" description="Helical" evidence="6">
    <location>
        <begin position="30"/>
        <end position="48"/>
    </location>
</feature>
<dbReference type="CDD" id="cd10432">
    <property type="entry name" value="BI-1-like_bacterial"/>
    <property type="match status" value="1"/>
</dbReference>
<evidence type="ECO:0000313" key="7">
    <source>
        <dbReference type="EMBL" id="MBB3064093.1"/>
    </source>
</evidence>
<evidence type="ECO:0000313" key="8">
    <source>
        <dbReference type="Proteomes" id="UP000581135"/>
    </source>
</evidence>
<comment type="similarity">
    <text evidence="2 6">Belongs to the BI1 family.</text>
</comment>
<evidence type="ECO:0000256" key="5">
    <source>
        <dbReference type="ARBA" id="ARBA00023136"/>
    </source>
</evidence>
<comment type="caution">
    <text evidence="7">The sequence shown here is derived from an EMBL/GenBank/DDBJ whole genome shotgun (WGS) entry which is preliminary data.</text>
</comment>
<dbReference type="PANTHER" id="PTHR23291">
    <property type="entry name" value="BAX INHIBITOR-RELATED"/>
    <property type="match status" value="1"/>
</dbReference>
<keyword evidence="3 6" id="KW-0812">Transmembrane</keyword>
<keyword evidence="8" id="KW-1185">Reference proteome</keyword>
<organism evidence="7 8">
    <name type="scientific">Limibacillus halophilus</name>
    <dbReference type="NCBI Taxonomy" id="1579333"/>
    <lineage>
        <taxon>Bacteria</taxon>
        <taxon>Pseudomonadati</taxon>
        <taxon>Pseudomonadota</taxon>
        <taxon>Alphaproteobacteria</taxon>
        <taxon>Rhodospirillales</taxon>
        <taxon>Rhodovibrionaceae</taxon>
        <taxon>Limibacillus</taxon>
    </lineage>
</organism>
<evidence type="ECO:0000256" key="6">
    <source>
        <dbReference type="RuleBase" id="RU004379"/>
    </source>
</evidence>
<evidence type="ECO:0008006" key="9">
    <source>
        <dbReference type="Google" id="ProtNLM"/>
    </source>
</evidence>
<sequence>MLGPNSQTISRGRAQAAGIDAGLRSYMLRVYNYMSLGVAFTGAIAMIVAMNPQFVMALASGGIWILFIGVIGLGWFAPRIMMSKSVGAAQVCFWAYAGLWGLLLGPTFFAYAQVDPMLLVRAFFITAAAFAGLSLVGYTTKKNLAPMGAFLSMATIGILIALLVNIFFVQSVGFELFLSVVVVLVFSALTAYETQMIKNMYLQADGHDVTMKKAIFGAFMLYGSFITLFIWILNILGMMRGE</sequence>
<name>A0A839ST48_9PROT</name>
<proteinExistence type="inferred from homology"/>
<feature type="transmembrane region" description="Helical" evidence="6">
    <location>
        <begin position="54"/>
        <end position="76"/>
    </location>
</feature>
<dbReference type="EMBL" id="JACHXA010000001">
    <property type="protein sequence ID" value="MBB3064093.1"/>
    <property type="molecule type" value="Genomic_DNA"/>
</dbReference>
<comment type="subcellular location">
    <subcellularLocation>
        <location evidence="1">Membrane</location>
        <topology evidence="1">Multi-pass membrane protein</topology>
    </subcellularLocation>
</comment>
<evidence type="ECO:0000256" key="4">
    <source>
        <dbReference type="ARBA" id="ARBA00022989"/>
    </source>
</evidence>
<dbReference type="RefSeq" id="WP_183414907.1">
    <property type="nucleotide sequence ID" value="NZ_JACHXA010000001.1"/>
</dbReference>
<keyword evidence="4 6" id="KW-1133">Transmembrane helix</keyword>
<feature type="transmembrane region" description="Helical" evidence="6">
    <location>
        <begin position="176"/>
        <end position="193"/>
    </location>
</feature>
<dbReference type="PANTHER" id="PTHR23291:SF50">
    <property type="entry name" value="PROTEIN LIFEGUARD 4"/>
    <property type="match status" value="1"/>
</dbReference>
<gene>
    <name evidence="7" type="ORF">FHR98_000358</name>
</gene>
<evidence type="ECO:0000256" key="3">
    <source>
        <dbReference type="ARBA" id="ARBA00022692"/>
    </source>
</evidence>
<feature type="transmembrane region" description="Helical" evidence="6">
    <location>
        <begin position="150"/>
        <end position="170"/>
    </location>
</feature>
<dbReference type="Pfam" id="PF01027">
    <property type="entry name" value="Bax1-I"/>
    <property type="match status" value="1"/>
</dbReference>
<dbReference type="GO" id="GO:0005886">
    <property type="term" value="C:plasma membrane"/>
    <property type="evidence" value="ECO:0007669"/>
    <property type="project" value="TreeGrafter"/>
</dbReference>
<evidence type="ECO:0000256" key="2">
    <source>
        <dbReference type="ARBA" id="ARBA00010350"/>
    </source>
</evidence>
<feature type="transmembrane region" description="Helical" evidence="6">
    <location>
        <begin position="118"/>
        <end position="138"/>
    </location>
</feature>
<dbReference type="InterPro" id="IPR006214">
    <property type="entry name" value="Bax_inhibitor_1-related"/>
</dbReference>
<dbReference type="Proteomes" id="UP000581135">
    <property type="component" value="Unassembled WGS sequence"/>
</dbReference>
<feature type="transmembrane region" description="Helical" evidence="6">
    <location>
        <begin position="88"/>
        <end position="112"/>
    </location>
</feature>